<evidence type="ECO:0000313" key="2">
    <source>
        <dbReference type="EMBL" id="MCF5065852.1"/>
    </source>
</evidence>
<feature type="chain" id="PRO_5040371535" description="Lipoprotein" evidence="1">
    <location>
        <begin position="31"/>
        <end position="134"/>
    </location>
</feature>
<accession>A0A9Q3XAY4</accession>
<evidence type="ECO:0000313" key="3">
    <source>
        <dbReference type="Proteomes" id="UP000814207"/>
    </source>
</evidence>
<protein>
    <recommendedName>
        <fullName evidence="4">Lipoprotein</fullName>
    </recommendedName>
</protein>
<sequence>MKSTYRRFASSLGVMAVISAAVLSAGQAIAAPYAPLSGDVSVQIIAGAPPTGAIGLSTGPTGVERPVYYRPGSTVALDIGSKNQLSVRPGCKPTEFKDDDGTTIPVWVKLDCAGKAWQGKLSKEGSVFIVKPLP</sequence>
<gene>
    <name evidence="2" type="ORF">GIW73_23220</name>
</gene>
<comment type="caution">
    <text evidence="2">The sequence shown here is derived from an EMBL/GenBank/DDBJ whole genome shotgun (WGS) entry which is preliminary data.</text>
</comment>
<feature type="signal peptide" evidence="1">
    <location>
        <begin position="1"/>
        <end position="30"/>
    </location>
</feature>
<proteinExistence type="predicted"/>
<reference evidence="2" key="1">
    <citation type="submission" date="2019-11" db="EMBL/GenBank/DDBJ databases">
        <title>Epiphytic Pseudomonas syringae from cherry orchards.</title>
        <authorList>
            <person name="Hulin M.T."/>
        </authorList>
    </citation>
    <scope>NUCLEOTIDE SEQUENCE</scope>
    <source>
        <strain evidence="2">PA-6-9A</strain>
    </source>
</reference>
<evidence type="ECO:0000256" key="1">
    <source>
        <dbReference type="SAM" id="SignalP"/>
    </source>
</evidence>
<dbReference type="Proteomes" id="UP000814207">
    <property type="component" value="Unassembled WGS sequence"/>
</dbReference>
<keyword evidence="1" id="KW-0732">Signal</keyword>
<evidence type="ECO:0008006" key="4">
    <source>
        <dbReference type="Google" id="ProtNLM"/>
    </source>
</evidence>
<organism evidence="2 3">
    <name type="scientific">Pseudomonas syringae</name>
    <dbReference type="NCBI Taxonomy" id="317"/>
    <lineage>
        <taxon>Bacteria</taxon>
        <taxon>Pseudomonadati</taxon>
        <taxon>Pseudomonadota</taxon>
        <taxon>Gammaproteobacteria</taxon>
        <taxon>Pseudomonadales</taxon>
        <taxon>Pseudomonadaceae</taxon>
        <taxon>Pseudomonas</taxon>
    </lineage>
</organism>
<dbReference type="AlphaFoldDB" id="A0A9Q3XAY4"/>
<name>A0A9Q3XAY4_PSESX</name>
<dbReference type="EMBL" id="WKEU01000147">
    <property type="protein sequence ID" value="MCF5065852.1"/>
    <property type="molecule type" value="Genomic_DNA"/>
</dbReference>